<sequence>MKASKADQVKLLELQQVDTRILQLRAARSKHPAVKVLDALEGRKADLERAKVTARSAATDANREVKRVENDLERLTSRQDVMSERLAAGEGSHKDLTAMQHELNQMAQRRNVLENELIDVMATFEAAQETISELDRQTEAVGADEQAAIAQLQDAMGEVEVELNEKLAKRDELAGEIDSELLDEYEYYRERTGGIGVYEAKGRQIVGMVVDLPESEWHDITMLAEDEVLMSDELEAIIVKTE</sequence>
<name>A0A9W5RCS0_9ACTO</name>
<feature type="coiled-coil region" evidence="1">
    <location>
        <begin position="37"/>
        <end position="116"/>
    </location>
</feature>
<evidence type="ECO:0000313" key="4">
    <source>
        <dbReference type="Proteomes" id="UP000014387"/>
    </source>
</evidence>
<dbReference type="EMBL" id="AGWN01000005">
    <property type="protein sequence ID" value="EPD29391.1"/>
    <property type="molecule type" value="Genomic_DNA"/>
</dbReference>
<feature type="domain" description="CT398-like coiled coil hairpin" evidence="2">
    <location>
        <begin position="14"/>
        <end position="193"/>
    </location>
</feature>
<protein>
    <recommendedName>
        <fullName evidence="2">CT398-like coiled coil hairpin domain-containing protein</fullName>
    </recommendedName>
</protein>
<evidence type="ECO:0000313" key="3">
    <source>
        <dbReference type="EMBL" id="EPD29391.1"/>
    </source>
</evidence>
<gene>
    <name evidence="3" type="ORF">HMPREF9238_01708</name>
</gene>
<dbReference type="RefSeq" id="WP_016445024.1">
    <property type="nucleotide sequence ID" value="NZ_KE150268.1"/>
</dbReference>
<dbReference type="Gene3D" id="1.10.287.1490">
    <property type="match status" value="1"/>
</dbReference>
<reference evidence="3 4" key="1">
    <citation type="submission" date="2013-05" db="EMBL/GenBank/DDBJ databases">
        <title>The Genome Sequence of Actinomyces europaeus ACS-120-V-COL10B.</title>
        <authorList>
            <consortium name="The Broad Institute Genomics Platform"/>
            <person name="Earl A."/>
            <person name="Ward D."/>
            <person name="Feldgarden M."/>
            <person name="Gevers D."/>
            <person name="Saerens B."/>
            <person name="Vaneechoutte M."/>
            <person name="Walker B."/>
            <person name="Young S."/>
            <person name="Zeng Q."/>
            <person name="Gargeya S."/>
            <person name="Fitzgerald M."/>
            <person name="Haas B."/>
            <person name="Abouelleil A."/>
            <person name="Allen A.W."/>
            <person name="Alvarado L."/>
            <person name="Arachchi H.M."/>
            <person name="Berlin A.M."/>
            <person name="Chapman S.B."/>
            <person name="Gainer-Dewar J."/>
            <person name="Goldberg J."/>
            <person name="Griggs A."/>
            <person name="Gujja S."/>
            <person name="Hansen M."/>
            <person name="Howarth C."/>
            <person name="Imamovic A."/>
            <person name="Ireland A."/>
            <person name="Larimer J."/>
            <person name="McCowan C."/>
            <person name="Murphy C."/>
            <person name="Pearson M."/>
            <person name="Poon T.W."/>
            <person name="Priest M."/>
            <person name="Roberts A."/>
            <person name="Saif S."/>
            <person name="Shea T."/>
            <person name="Sisk P."/>
            <person name="Sykes S."/>
            <person name="Wortman J."/>
            <person name="Nusbaum C."/>
            <person name="Birren B."/>
        </authorList>
    </citation>
    <scope>NUCLEOTIDE SEQUENCE [LARGE SCALE GENOMIC DNA]</scope>
    <source>
        <strain evidence="3 4">ACS-120-V-Col10b</strain>
    </source>
</reference>
<dbReference type="InterPro" id="IPR056003">
    <property type="entry name" value="CT398_CC_hairpin"/>
</dbReference>
<dbReference type="OrthoDB" id="9784388at2"/>
<proteinExistence type="predicted"/>
<dbReference type="Pfam" id="PF24481">
    <property type="entry name" value="CT398_CC"/>
    <property type="match status" value="1"/>
</dbReference>
<dbReference type="Proteomes" id="UP000014387">
    <property type="component" value="Unassembled WGS sequence"/>
</dbReference>
<evidence type="ECO:0000259" key="2">
    <source>
        <dbReference type="Pfam" id="PF24481"/>
    </source>
</evidence>
<organism evidence="3 4">
    <name type="scientific">Gleimia europaea ACS-120-V-Col10b</name>
    <dbReference type="NCBI Taxonomy" id="883069"/>
    <lineage>
        <taxon>Bacteria</taxon>
        <taxon>Bacillati</taxon>
        <taxon>Actinomycetota</taxon>
        <taxon>Actinomycetes</taxon>
        <taxon>Actinomycetales</taxon>
        <taxon>Actinomycetaceae</taxon>
        <taxon>Gleimia</taxon>
    </lineage>
</organism>
<evidence type="ECO:0000256" key="1">
    <source>
        <dbReference type="SAM" id="Coils"/>
    </source>
</evidence>
<keyword evidence="1" id="KW-0175">Coiled coil</keyword>
<dbReference type="AlphaFoldDB" id="A0A9W5RCS0"/>
<comment type="caution">
    <text evidence="3">The sequence shown here is derived from an EMBL/GenBank/DDBJ whole genome shotgun (WGS) entry which is preliminary data.</text>
</comment>
<accession>A0A9W5RCS0</accession>
<keyword evidence="4" id="KW-1185">Reference proteome</keyword>